<gene>
    <name evidence="1" type="ORF">QFC21_007258</name>
</gene>
<keyword evidence="2" id="KW-1185">Reference proteome</keyword>
<name>A0ACC2UWS8_9TREE</name>
<dbReference type="EMBL" id="JASBWT010000056">
    <property type="protein sequence ID" value="KAJ9091303.1"/>
    <property type="molecule type" value="Genomic_DNA"/>
</dbReference>
<evidence type="ECO:0000313" key="2">
    <source>
        <dbReference type="Proteomes" id="UP001227268"/>
    </source>
</evidence>
<comment type="caution">
    <text evidence="1">The sequence shown here is derived from an EMBL/GenBank/DDBJ whole genome shotgun (WGS) entry which is preliminary data.</text>
</comment>
<evidence type="ECO:0000313" key="1">
    <source>
        <dbReference type="EMBL" id="KAJ9091303.1"/>
    </source>
</evidence>
<dbReference type="Proteomes" id="UP001227268">
    <property type="component" value="Unassembled WGS sequence"/>
</dbReference>
<protein>
    <submittedName>
        <fullName evidence="1">Uncharacterized protein</fullName>
    </submittedName>
</protein>
<organism evidence="1 2">
    <name type="scientific">Naganishia friedmannii</name>
    <dbReference type="NCBI Taxonomy" id="89922"/>
    <lineage>
        <taxon>Eukaryota</taxon>
        <taxon>Fungi</taxon>
        <taxon>Dikarya</taxon>
        <taxon>Basidiomycota</taxon>
        <taxon>Agaricomycotina</taxon>
        <taxon>Tremellomycetes</taxon>
        <taxon>Filobasidiales</taxon>
        <taxon>Filobasidiaceae</taxon>
        <taxon>Naganishia</taxon>
    </lineage>
</organism>
<accession>A0ACC2UWS8</accession>
<reference evidence="1" key="1">
    <citation type="submission" date="2023-04" db="EMBL/GenBank/DDBJ databases">
        <title>Draft Genome sequencing of Naganishia species isolated from polar environments using Oxford Nanopore Technology.</title>
        <authorList>
            <person name="Leo P."/>
            <person name="Venkateswaran K."/>
        </authorList>
    </citation>
    <scope>NUCLEOTIDE SEQUENCE</scope>
    <source>
        <strain evidence="1">MNA-CCFEE 5423</strain>
    </source>
</reference>
<sequence>MSRQSLTQTDKDELEPSTGTSDNHLINRQDEGNASTVNTTRTEVHSSLVQQLSVTPPSIAFESSQVQAGISEQNANSARIGAGERQENQHAVSSKEQAAALPVDTRDHSRNSDEIAHLSISSAAVHAPNDRQNLANSNISAPIVLADCVASGSPTSAATQGDRATMPAMSHPSTEPSDRVLQEGKKTKIAVAFVAIPFPDTPSERDIEQLVDDARSEMHRDSTGMSISTTDQLSIHDIIIPARLLSVASWNARRSMDSVPRNRRSTVLSKTSREDFDIQRIAREQSLIAQQALKRSIDDVNPPTLLQEAHFGGGSRTISFALPPPSTHRFGGSGTSNMARTSFKQKTSAMAHEPTDPRPSPVGPFWLSNGTGTEKSDSQIHASPTYPSPRRPTQIAWANTNPFAATSDSLDVEVSNVVHSRDIFARNSQLAVQEHAEKGHSSEPRKRSTLRTSTAPPRPSNADSMFAVARRGTVARVGSVLQSAAQGVTDVARRMSLFNLYEKAKVRGVELQRSRRFQLVFEWSIYLLLLAFVYLVLVGMPIWKGAVYWLYIVVKFKFVIAGTWSITIGIAAIYAFAPLCILFEKDPPMPEEGPVDLEAAKATGVHDTALLIPCYKSANIIGPTLVAALKIFPANQIFVISNGNSPTPLDNTEEVCTKYGASFIWSPVGSKIVAQFVGCFAAKKYKNVLLIDDDCALPPNFPIVSDRMKGKIQCIGYTIKSVGPDSSKGTYCQQAQDLEYKLSGLQRGFAGMVGSATFPHGAISIWNTEFLISTFYQHPGYSVSEDWFFGHAARQLGCRITMCTSVFVETETPSSIFFSSGGSRGGFGEMTVFKQRFMRWNFFFVTGIAYNMDYIFRSWKLGWWEIGAKLFVFQEVYETLLYLLAPFILPISLAIRPAFTGYLFAGVFGLYFVNTIIFNEIHLRLKNERIGWKTAYPYYTFYKMVLLGVNIASCYWSIWKYATYFAKRHPMIIEDEKAIDVVLRLEEQKTEPSEAGPKGRRMTVAAIGSQMRDYSITGGQDGRTPAHKMTLMTFGPSLSHAVNLGNRERRGTTAVLVEDRPMHDSLEPIKWENPFAQAEKPGTMTTSDGSDDDGPMEACPNSPGAGYPSITLGSEAGPDGIRS</sequence>
<proteinExistence type="predicted"/>